<keyword evidence="4 9" id="KW-0808">Transferase</keyword>
<evidence type="ECO:0000259" key="11">
    <source>
        <dbReference type="PROSITE" id="PS51720"/>
    </source>
</evidence>
<dbReference type="PROSITE" id="PS51720">
    <property type="entry name" value="G_AIG1"/>
    <property type="match status" value="1"/>
</dbReference>
<sequence length="560" mass="62959">MGKCLSIQPSSGTNTIDKNGNQLVSRENGNQLVSRENGNQLASRENGNQLASRENGNQLVSRENQSESREYRLVSEKERFMSEELQPSHTFKLLNDSGLEGGIAFIYDWRKTNATLSNNEIITQAANGILVEGGQLDKHQEAEHIAKGLLDMKDKSESEILKCCIYLYTLESFLYKLVNTVLRENDKTKMDTVAPFCYFLTEAIWSDTLAHERFYGIVYRSVPMSSDAIHYYKEAIGAHKCWYGFTSTSKNRKIAEQFGNILFIIDVTSTGGLNISSYSGYPNEDEVILPPGTIFRIDKVVQNDAKTYVYLYGIPEFRVVLLGRTGSGKSSFGNTILGRKQFKALKTAKSVTKKCGPSDRIFDDVRLLVVDTPGFFDTELSPAELLPEIYGSYQVAAPGPHAFLVVFTLDRFTLQEHIVAKWICEVFDERALEYCIIIFTGLDGLVRNNQTVEEFLEDIPEFLKTLIQKCNGRYIAVDNTGSDDKKEETAKILLEKISAMVKKNGGQFYNNKSFIEISTILKKYPDWFDLVKSDGSVNLVDETVKIVGPILAAKAIFNNQ</sequence>
<dbReference type="PANTHER" id="PTHR10903:SF184">
    <property type="entry name" value="GTP-BINDING PROTEIN A"/>
    <property type="match status" value="1"/>
</dbReference>
<accession>A0A817W3T7</accession>
<dbReference type="GO" id="GO:0016779">
    <property type="term" value="F:nucleotidyltransferase activity"/>
    <property type="evidence" value="ECO:0007669"/>
    <property type="project" value="UniProtKB-KW"/>
</dbReference>
<dbReference type="FunFam" id="3.40.50.300:FF:000366">
    <property type="entry name" value="GTPase, IMAP family member 2"/>
    <property type="match status" value="1"/>
</dbReference>
<dbReference type="Proteomes" id="UP000663862">
    <property type="component" value="Unassembled WGS sequence"/>
</dbReference>
<comment type="caution">
    <text evidence="12">The sequence shown here is derived from an EMBL/GenBank/DDBJ whole genome shotgun (WGS) entry which is preliminary data.</text>
</comment>
<dbReference type="PROSITE" id="PS51996">
    <property type="entry name" value="TR_MART"/>
    <property type="match status" value="1"/>
</dbReference>
<evidence type="ECO:0000313" key="14">
    <source>
        <dbReference type="Proteomes" id="UP000663869"/>
    </source>
</evidence>
<protein>
    <recommendedName>
        <fullName evidence="9">NAD(P)(+)--arginine ADP-ribosyltransferase</fullName>
        <ecNumber evidence="9">2.4.2.31</ecNumber>
    </recommendedName>
    <alternativeName>
        <fullName evidence="9">Mono(ADP-ribosyl)transferase</fullName>
    </alternativeName>
</protein>
<evidence type="ECO:0000256" key="3">
    <source>
        <dbReference type="ARBA" id="ARBA00022676"/>
    </source>
</evidence>
<feature type="region of interest" description="Disordered" evidence="10">
    <location>
        <begin position="1"/>
        <end position="22"/>
    </location>
</feature>
<dbReference type="PANTHER" id="PTHR10903">
    <property type="entry name" value="GTPASE, IMAP FAMILY MEMBER-RELATED"/>
    <property type="match status" value="1"/>
</dbReference>
<dbReference type="GO" id="GO:0005525">
    <property type="term" value="F:GTP binding"/>
    <property type="evidence" value="ECO:0007669"/>
    <property type="project" value="UniProtKB-KW"/>
</dbReference>
<dbReference type="EC" id="2.4.2.31" evidence="9"/>
<keyword evidence="3 9" id="KW-0328">Glycosyltransferase</keyword>
<dbReference type="Gene3D" id="3.40.50.300">
    <property type="entry name" value="P-loop containing nucleotide triphosphate hydrolases"/>
    <property type="match status" value="1"/>
</dbReference>
<evidence type="ECO:0000313" key="13">
    <source>
        <dbReference type="EMBL" id="CAF4649915.1"/>
    </source>
</evidence>
<keyword evidence="9" id="KW-0521">NADP</keyword>
<keyword evidence="6" id="KW-0547">Nucleotide-binding</keyword>
<evidence type="ECO:0000256" key="7">
    <source>
        <dbReference type="ARBA" id="ARBA00023134"/>
    </source>
</evidence>
<organism evidence="12 14">
    <name type="scientific">Rotaria socialis</name>
    <dbReference type="NCBI Taxonomy" id="392032"/>
    <lineage>
        <taxon>Eukaryota</taxon>
        <taxon>Metazoa</taxon>
        <taxon>Spiralia</taxon>
        <taxon>Gnathifera</taxon>
        <taxon>Rotifera</taxon>
        <taxon>Eurotatoria</taxon>
        <taxon>Bdelloidea</taxon>
        <taxon>Philodinida</taxon>
        <taxon>Philodinidae</taxon>
        <taxon>Rotaria</taxon>
    </lineage>
</organism>
<dbReference type="Proteomes" id="UP000663869">
    <property type="component" value="Unassembled WGS sequence"/>
</dbReference>
<dbReference type="InterPro" id="IPR000768">
    <property type="entry name" value="ART"/>
</dbReference>
<evidence type="ECO:0000256" key="2">
    <source>
        <dbReference type="ARBA" id="ARBA00009558"/>
    </source>
</evidence>
<evidence type="ECO:0000256" key="10">
    <source>
        <dbReference type="SAM" id="MobiDB-lite"/>
    </source>
</evidence>
<evidence type="ECO:0000313" key="12">
    <source>
        <dbReference type="EMBL" id="CAF3348378.1"/>
    </source>
</evidence>
<evidence type="ECO:0000256" key="4">
    <source>
        <dbReference type="ARBA" id="ARBA00022679"/>
    </source>
</evidence>
<feature type="compositionally biased region" description="Polar residues" evidence="10">
    <location>
        <begin position="7"/>
        <end position="22"/>
    </location>
</feature>
<proteinExistence type="inferred from homology"/>
<feature type="region of interest" description="Disordered" evidence="10">
    <location>
        <begin position="35"/>
        <end position="70"/>
    </location>
</feature>
<comment type="catalytic activity">
    <reaction evidence="8 9">
        <text>L-arginyl-[protein] + NAD(+) = N(omega)-(ADP-D-ribosyl)-L-arginyl-[protein] + nicotinamide + H(+)</text>
        <dbReference type="Rhea" id="RHEA:19149"/>
        <dbReference type="Rhea" id="RHEA-COMP:10532"/>
        <dbReference type="Rhea" id="RHEA-COMP:15087"/>
        <dbReference type="ChEBI" id="CHEBI:15378"/>
        <dbReference type="ChEBI" id="CHEBI:17154"/>
        <dbReference type="ChEBI" id="CHEBI:29965"/>
        <dbReference type="ChEBI" id="CHEBI:57540"/>
        <dbReference type="ChEBI" id="CHEBI:142554"/>
        <dbReference type="EC" id="2.4.2.31"/>
    </reaction>
</comment>
<dbReference type="SUPFAM" id="SSF52540">
    <property type="entry name" value="P-loop containing nucleoside triphosphate hydrolases"/>
    <property type="match status" value="1"/>
</dbReference>
<evidence type="ECO:0000256" key="9">
    <source>
        <dbReference type="RuleBase" id="RU361228"/>
    </source>
</evidence>
<dbReference type="SUPFAM" id="SSF56399">
    <property type="entry name" value="ADP-ribosylation"/>
    <property type="match status" value="1"/>
</dbReference>
<evidence type="ECO:0000256" key="8">
    <source>
        <dbReference type="ARBA" id="ARBA00047597"/>
    </source>
</evidence>
<keyword evidence="7" id="KW-0342">GTP-binding</keyword>
<dbReference type="Gene3D" id="3.90.176.10">
    <property type="entry name" value="Toxin ADP-ribosyltransferase, Chain A, domain 1"/>
    <property type="match status" value="1"/>
</dbReference>
<dbReference type="InterPro" id="IPR027417">
    <property type="entry name" value="P-loop_NTPase"/>
</dbReference>
<comment type="similarity">
    <text evidence="1">Belongs to the TRAFAC class TrmE-Era-EngA-EngB-Septin-like GTPase superfamily. AIG1/Toc34/Toc159-like paraseptin GTPase family. IAN subfamily.</text>
</comment>
<name>A0A817W3T7_9BILA</name>
<dbReference type="Pfam" id="PF04548">
    <property type="entry name" value="AIG1"/>
    <property type="match status" value="1"/>
</dbReference>
<dbReference type="AlphaFoldDB" id="A0A817W3T7"/>
<dbReference type="InterPro" id="IPR045058">
    <property type="entry name" value="GIMA/IAN/Toc"/>
</dbReference>
<keyword evidence="9" id="KW-0520">NAD</keyword>
<dbReference type="EMBL" id="CAJNYU010000300">
    <property type="protein sequence ID" value="CAF3348378.1"/>
    <property type="molecule type" value="Genomic_DNA"/>
</dbReference>
<keyword evidence="5" id="KW-0548">Nucleotidyltransferase</keyword>
<evidence type="ECO:0000256" key="5">
    <source>
        <dbReference type="ARBA" id="ARBA00022695"/>
    </source>
</evidence>
<dbReference type="GO" id="GO:0106274">
    <property type="term" value="F:NAD+-protein-arginine ADP-ribosyltransferase activity"/>
    <property type="evidence" value="ECO:0007669"/>
    <property type="project" value="UniProtKB-EC"/>
</dbReference>
<gene>
    <name evidence="12" type="ORF">FME351_LOCUS4250</name>
    <name evidence="13" type="ORF">TSG867_LOCUS30710</name>
</gene>
<evidence type="ECO:0000256" key="1">
    <source>
        <dbReference type="ARBA" id="ARBA00008535"/>
    </source>
</evidence>
<feature type="domain" description="AIG1-type G" evidence="11">
    <location>
        <begin position="314"/>
        <end position="518"/>
    </location>
</feature>
<dbReference type="Pfam" id="PF01129">
    <property type="entry name" value="ART"/>
    <property type="match status" value="1"/>
</dbReference>
<comment type="similarity">
    <text evidence="2 9">Belongs to the Arg-specific ADP-ribosyltransferase family.</text>
</comment>
<evidence type="ECO:0000256" key="6">
    <source>
        <dbReference type="ARBA" id="ARBA00022741"/>
    </source>
</evidence>
<feature type="compositionally biased region" description="Polar residues" evidence="10">
    <location>
        <begin position="35"/>
        <end position="63"/>
    </location>
</feature>
<reference evidence="12" key="1">
    <citation type="submission" date="2021-02" db="EMBL/GenBank/DDBJ databases">
        <authorList>
            <person name="Nowell W R."/>
        </authorList>
    </citation>
    <scope>NUCLEOTIDE SEQUENCE</scope>
</reference>
<dbReference type="EMBL" id="CAJOBQ010005099">
    <property type="protein sequence ID" value="CAF4649915.1"/>
    <property type="molecule type" value="Genomic_DNA"/>
</dbReference>
<dbReference type="InterPro" id="IPR006703">
    <property type="entry name" value="G_AIG1"/>
</dbReference>